<dbReference type="InterPro" id="IPR042099">
    <property type="entry name" value="ANL_N_sf"/>
</dbReference>
<dbReference type="Gene3D" id="3.30.300.30">
    <property type="match status" value="1"/>
</dbReference>
<dbReference type="SUPFAM" id="SSF56801">
    <property type="entry name" value="Acetyl-CoA synthetase-like"/>
    <property type="match status" value="1"/>
</dbReference>
<dbReference type="STRING" id="314283.MED297_15475"/>
<dbReference type="InterPro" id="IPR020845">
    <property type="entry name" value="AMP-binding_CS"/>
</dbReference>
<accession>A4BIL9</accession>
<reference evidence="5 6" key="1">
    <citation type="submission" date="2006-02" db="EMBL/GenBank/DDBJ databases">
        <authorList>
            <person name="Pinhassi J."/>
            <person name="Pedros-Alio C."/>
            <person name="Ferriera S."/>
            <person name="Johnson J."/>
            <person name="Kravitz S."/>
            <person name="Halpern A."/>
            <person name="Remington K."/>
            <person name="Beeson K."/>
            <person name="Tran B."/>
            <person name="Rogers Y.-H."/>
            <person name="Friedman R."/>
            <person name="Venter J.C."/>
        </authorList>
    </citation>
    <scope>NUCLEOTIDE SEQUENCE [LARGE SCALE GENOMIC DNA]</scope>
    <source>
        <strain evidence="5 6">MED297</strain>
    </source>
</reference>
<gene>
    <name evidence="5" type="ORF">MED297_15475</name>
</gene>
<evidence type="ECO:0000256" key="1">
    <source>
        <dbReference type="ARBA" id="ARBA00006432"/>
    </source>
</evidence>
<dbReference type="NCBIfam" id="NF004837">
    <property type="entry name" value="PRK06187.1"/>
    <property type="match status" value="1"/>
</dbReference>
<comment type="similarity">
    <text evidence="1">Belongs to the ATP-dependent AMP-binding enzyme family.</text>
</comment>
<evidence type="ECO:0000313" key="5">
    <source>
        <dbReference type="EMBL" id="EAR07983.1"/>
    </source>
</evidence>
<dbReference type="EMBL" id="AAOE01000027">
    <property type="protein sequence ID" value="EAR07983.1"/>
    <property type="molecule type" value="Genomic_DNA"/>
</dbReference>
<dbReference type="Gene3D" id="3.40.50.12780">
    <property type="entry name" value="N-terminal domain of ligase-like"/>
    <property type="match status" value="1"/>
</dbReference>
<dbReference type="InterPro" id="IPR000873">
    <property type="entry name" value="AMP-dep_synth/lig_dom"/>
</dbReference>
<evidence type="ECO:0000259" key="3">
    <source>
        <dbReference type="Pfam" id="PF00501"/>
    </source>
</evidence>
<dbReference type="CDD" id="cd12119">
    <property type="entry name" value="ttLC_FACS_AlkK_like"/>
    <property type="match status" value="1"/>
</dbReference>
<dbReference type="InterPro" id="IPR050237">
    <property type="entry name" value="ATP-dep_AMP-bd_enzyme"/>
</dbReference>
<dbReference type="FunFam" id="3.30.300.30:FF:000008">
    <property type="entry name" value="2,3-dihydroxybenzoate-AMP ligase"/>
    <property type="match status" value="1"/>
</dbReference>
<dbReference type="PANTHER" id="PTHR43767:SF11">
    <property type="entry name" value="MEDIUM-CHAIN-FATTY-ACID--COA LIGASE"/>
    <property type="match status" value="1"/>
</dbReference>
<dbReference type="AlphaFoldDB" id="A4BIL9"/>
<dbReference type="PANTHER" id="PTHR43767">
    <property type="entry name" value="LONG-CHAIN-FATTY-ACID--COA LIGASE"/>
    <property type="match status" value="1"/>
</dbReference>
<dbReference type="HOGENOM" id="CLU_000022_59_5_6"/>
<evidence type="ECO:0000259" key="4">
    <source>
        <dbReference type="Pfam" id="PF13193"/>
    </source>
</evidence>
<dbReference type="InterPro" id="IPR025110">
    <property type="entry name" value="AMP-bd_C"/>
</dbReference>
<dbReference type="Pfam" id="PF00501">
    <property type="entry name" value="AMP-binding"/>
    <property type="match status" value="1"/>
</dbReference>
<evidence type="ECO:0000313" key="6">
    <source>
        <dbReference type="Proteomes" id="UP000005953"/>
    </source>
</evidence>
<name>A4BIL9_9GAMM</name>
<organism evidence="5 6">
    <name type="scientific">Reinekea blandensis MED297</name>
    <dbReference type="NCBI Taxonomy" id="314283"/>
    <lineage>
        <taxon>Bacteria</taxon>
        <taxon>Pseudomonadati</taxon>
        <taxon>Pseudomonadota</taxon>
        <taxon>Gammaproteobacteria</taxon>
        <taxon>Oceanospirillales</taxon>
        <taxon>Saccharospirillaceae</taxon>
        <taxon>Reinekea</taxon>
    </lineage>
</organism>
<dbReference type="GO" id="GO:0016877">
    <property type="term" value="F:ligase activity, forming carbon-sulfur bonds"/>
    <property type="evidence" value="ECO:0007669"/>
    <property type="project" value="UniProtKB-ARBA"/>
</dbReference>
<dbReference type="Proteomes" id="UP000005953">
    <property type="component" value="Unassembled WGS sequence"/>
</dbReference>
<evidence type="ECO:0000256" key="2">
    <source>
        <dbReference type="ARBA" id="ARBA00022598"/>
    </source>
</evidence>
<protein>
    <submittedName>
        <fullName evidence="5">Medium-chain acyl-CoA synthetase</fullName>
    </submittedName>
</protein>
<dbReference type="InterPro" id="IPR045851">
    <property type="entry name" value="AMP-bd_C_sf"/>
</dbReference>
<keyword evidence="6" id="KW-1185">Reference proteome</keyword>
<keyword evidence="2" id="KW-0436">Ligase</keyword>
<feature type="domain" description="AMP-binding enzyme C-terminal" evidence="4">
    <location>
        <begin position="453"/>
        <end position="528"/>
    </location>
</feature>
<proteinExistence type="inferred from homology"/>
<feature type="domain" description="AMP-dependent synthetase/ligase" evidence="3">
    <location>
        <begin position="23"/>
        <end position="405"/>
    </location>
</feature>
<dbReference type="Pfam" id="PF13193">
    <property type="entry name" value="AMP-binding_C"/>
    <property type="match status" value="1"/>
</dbReference>
<sequence length="545" mass="60628">MTGEFMPHHMMPFPLNTSDILKNAALRYPEVEVVSALPDGSRHRYTYLDAYRRSAKVANALTRQGVQPGERIATLAVNHYRHFELYYGISGMGAVVHTLNARLFAEQLQYIINHAEDTLIFVDPELLPLLEAIAGQMPTVRQIVVLCDAQELPDSDVFELTDYESLIDQEPADFEWPRLESSAPCGLCYTSGTTGNPKGVMYEQGSTVLHAMMSGGSQYLGFDEWSVAMPIVPMYHVVAWGVPFSAPLFGAKLVLPGCALTGENIQSLIEDEKVTQAFAVPTIWLTLHNYLQSSQKQIPSLKMVGVGGAASPKALVKTYAEHYGVYWMGIWGMTETSPLATAAIQTPQMETMAPEDRYELQASAGRPMFGVEIEIFDGKDRPLPHDGVTRGNLRVRGPWILASYFKGEGADKFVDGWFETGDVAVINPQGYLRVVDRSKDVIKSGGEWISSVELENAALHYEAVNEACVIGAAHEKWDERPIMLITLREGADYDENQLREVLLSKVAKWWLPDAVIVVDELPHTGTGKLRKVDVRDQYRNYLIEA</sequence>
<comment type="caution">
    <text evidence="5">The sequence shown here is derived from an EMBL/GenBank/DDBJ whole genome shotgun (WGS) entry which is preliminary data.</text>
</comment>
<dbReference type="PROSITE" id="PS00455">
    <property type="entry name" value="AMP_BINDING"/>
    <property type="match status" value="1"/>
</dbReference>